<dbReference type="eggNOG" id="ENOG502S3G3">
    <property type="taxonomic scope" value="Eukaryota"/>
</dbReference>
<dbReference type="VEuPathDB" id="FungiDB:CC1G_13238"/>
<dbReference type="Proteomes" id="UP000001861">
    <property type="component" value="Unassembled WGS sequence"/>
</dbReference>
<dbReference type="Gene3D" id="4.10.60.10">
    <property type="entry name" value="Zinc finger, CCHC-type"/>
    <property type="match status" value="1"/>
</dbReference>
<organism evidence="1 2">
    <name type="scientific">Coprinopsis cinerea (strain Okayama-7 / 130 / ATCC MYA-4618 / FGSC 9003)</name>
    <name type="common">Inky cap fungus</name>
    <name type="synonym">Hormographiella aspergillata</name>
    <dbReference type="NCBI Taxonomy" id="240176"/>
    <lineage>
        <taxon>Eukaryota</taxon>
        <taxon>Fungi</taxon>
        <taxon>Dikarya</taxon>
        <taxon>Basidiomycota</taxon>
        <taxon>Agaricomycotina</taxon>
        <taxon>Agaricomycetes</taxon>
        <taxon>Agaricomycetidae</taxon>
        <taxon>Agaricales</taxon>
        <taxon>Agaricineae</taxon>
        <taxon>Psathyrellaceae</taxon>
        <taxon>Coprinopsis</taxon>
    </lineage>
</organism>
<evidence type="ECO:0008006" key="3">
    <source>
        <dbReference type="Google" id="ProtNLM"/>
    </source>
</evidence>
<name>A8NT14_COPC7</name>
<protein>
    <recommendedName>
        <fullName evidence="3">CCHC-type domain-containing protein</fullName>
    </recommendedName>
</protein>
<accession>A8NT14</accession>
<dbReference type="GeneID" id="6012673"/>
<dbReference type="InParanoid" id="A8NT14"/>
<proteinExistence type="predicted"/>
<dbReference type="KEGG" id="cci:CC1G_13238"/>
<sequence length="136" mass="14669">MDIDATRVGPNGKSRDDFLQAMRGRCFGCGSTAHVKKDGNHGSLRCNYCQRMGHSSNVCQDKYMGITPGRGLAPRRRIAATQEAPFSLFNEGSSAPTATATVAATPSPSVDINAINAAQQRQLEILAKLEQLQQDF</sequence>
<dbReference type="OrthoDB" id="3056489at2759"/>
<keyword evidence="2" id="KW-1185">Reference proteome</keyword>
<evidence type="ECO:0000313" key="1">
    <source>
        <dbReference type="EMBL" id="EAU85686.1"/>
    </source>
</evidence>
<dbReference type="RefSeq" id="XP_001836135.1">
    <property type="nucleotide sequence ID" value="XM_001836083.1"/>
</dbReference>
<gene>
    <name evidence="1" type="ORF">CC1G_13238</name>
</gene>
<dbReference type="AlphaFoldDB" id="A8NT14"/>
<comment type="caution">
    <text evidence="1">The sequence shown here is derived from an EMBL/GenBank/DDBJ whole genome shotgun (WGS) entry which is preliminary data.</text>
</comment>
<evidence type="ECO:0000313" key="2">
    <source>
        <dbReference type="Proteomes" id="UP000001861"/>
    </source>
</evidence>
<dbReference type="EMBL" id="AACS02000004">
    <property type="protein sequence ID" value="EAU85686.1"/>
    <property type="molecule type" value="Genomic_DNA"/>
</dbReference>
<reference evidence="1 2" key="1">
    <citation type="journal article" date="2010" name="Proc. Natl. Acad. Sci. U.S.A.">
        <title>Insights into evolution of multicellular fungi from the assembled chromosomes of the mushroom Coprinopsis cinerea (Coprinus cinereus).</title>
        <authorList>
            <person name="Stajich J.E."/>
            <person name="Wilke S.K."/>
            <person name="Ahren D."/>
            <person name="Au C.H."/>
            <person name="Birren B.W."/>
            <person name="Borodovsky M."/>
            <person name="Burns C."/>
            <person name="Canback B."/>
            <person name="Casselton L.A."/>
            <person name="Cheng C.K."/>
            <person name="Deng J."/>
            <person name="Dietrich F.S."/>
            <person name="Fargo D.C."/>
            <person name="Farman M.L."/>
            <person name="Gathman A.C."/>
            <person name="Goldberg J."/>
            <person name="Guigo R."/>
            <person name="Hoegger P.J."/>
            <person name="Hooker J.B."/>
            <person name="Huggins A."/>
            <person name="James T.Y."/>
            <person name="Kamada T."/>
            <person name="Kilaru S."/>
            <person name="Kodira C."/>
            <person name="Kues U."/>
            <person name="Kupfer D."/>
            <person name="Kwan H.S."/>
            <person name="Lomsadze A."/>
            <person name="Li W."/>
            <person name="Lilly W.W."/>
            <person name="Ma L.J."/>
            <person name="Mackey A.J."/>
            <person name="Manning G."/>
            <person name="Martin F."/>
            <person name="Muraguchi H."/>
            <person name="Natvig D.O."/>
            <person name="Palmerini H."/>
            <person name="Ramesh M.A."/>
            <person name="Rehmeyer C.J."/>
            <person name="Roe B.A."/>
            <person name="Shenoy N."/>
            <person name="Stanke M."/>
            <person name="Ter-Hovhannisyan V."/>
            <person name="Tunlid A."/>
            <person name="Velagapudi R."/>
            <person name="Vision T.J."/>
            <person name="Zeng Q."/>
            <person name="Zolan M.E."/>
            <person name="Pukkila P.J."/>
        </authorList>
    </citation>
    <scope>NUCLEOTIDE SEQUENCE [LARGE SCALE GENOMIC DNA]</scope>
    <source>
        <strain evidence="2">Okayama-7 / 130 / ATCC MYA-4618 / FGSC 9003</strain>
    </source>
</reference>